<evidence type="ECO:0008006" key="3">
    <source>
        <dbReference type="Google" id="ProtNLM"/>
    </source>
</evidence>
<keyword evidence="1" id="KW-0472">Membrane</keyword>
<accession>A0A0F9PY56</accession>
<dbReference type="EMBL" id="LAZR01002059">
    <property type="protein sequence ID" value="KKN35149.1"/>
    <property type="molecule type" value="Genomic_DNA"/>
</dbReference>
<reference evidence="2" key="1">
    <citation type="journal article" date="2015" name="Nature">
        <title>Complex archaea that bridge the gap between prokaryotes and eukaryotes.</title>
        <authorList>
            <person name="Spang A."/>
            <person name="Saw J.H."/>
            <person name="Jorgensen S.L."/>
            <person name="Zaremba-Niedzwiedzka K."/>
            <person name="Martijn J."/>
            <person name="Lind A.E."/>
            <person name="van Eijk R."/>
            <person name="Schleper C."/>
            <person name="Guy L."/>
            <person name="Ettema T.J."/>
        </authorList>
    </citation>
    <scope>NUCLEOTIDE SEQUENCE</scope>
</reference>
<comment type="caution">
    <text evidence="2">The sequence shown here is derived from an EMBL/GenBank/DDBJ whole genome shotgun (WGS) entry which is preliminary data.</text>
</comment>
<gene>
    <name evidence="2" type="ORF">LCGC14_0786430</name>
</gene>
<name>A0A0F9PY56_9ZZZZ</name>
<feature type="transmembrane region" description="Helical" evidence="1">
    <location>
        <begin position="191"/>
        <end position="212"/>
    </location>
</feature>
<organism evidence="2">
    <name type="scientific">marine sediment metagenome</name>
    <dbReference type="NCBI Taxonomy" id="412755"/>
    <lineage>
        <taxon>unclassified sequences</taxon>
        <taxon>metagenomes</taxon>
        <taxon>ecological metagenomes</taxon>
    </lineage>
</organism>
<feature type="transmembrane region" description="Helical" evidence="1">
    <location>
        <begin position="163"/>
        <end position="185"/>
    </location>
</feature>
<evidence type="ECO:0000256" key="1">
    <source>
        <dbReference type="SAM" id="Phobius"/>
    </source>
</evidence>
<feature type="transmembrane region" description="Helical" evidence="1">
    <location>
        <begin position="20"/>
        <end position="39"/>
    </location>
</feature>
<dbReference type="AlphaFoldDB" id="A0A0F9PY56"/>
<sequence>MRNKTYKGFRYFRWKRKDTITTFLIIIVGLLMTSIGFLYNNFYSIFLSLCLGFFIGGFLLSFISTFLAQMESNITGTGEIDADVDVDIDAEVDVDIDAEVDVDIDSDIDIDTDVDVDYDMEVEIEVEADIDMEAEVDMDSDLDVEMEGEFDSDLISTITPAPIMLLFSTAFLVFGISGLSLYYFIGIHFRYLIFFATPVISFLSIKLINSLWKILAKSRYYRISSTMNLIGKEGEVILKVDDRGGIIKVPSKTPLKFERLHVKPAIEESIFERGDRVYICDTKNGYLLVDSSKRSIKKRRR</sequence>
<proteinExistence type="predicted"/>
<protein>
    <recommendedName>
        <fullName evidence="3">NfeD-like C-terminal domain-containing protein</fullName>
    </recommendedName>
</protein>
<keyword evidence="1" id="KW-0812">Transmembrane</keyword>
<evidence type="ECO:0000313" key="2">
    <source>
        <dbReference type="EMBL" id="KKN35149.1"/>
    </source>
</evidence>
<keyword evidence="1" id="KW-1133">Transmembrane helix</keyword>
<feature type="transmembrane region" description="Helical" evidence="1">
    <location>
        <begin position="45"/>
        <end position="68"/>
    </location>
</feature>